<evidence type="ECO:0000313" key="2">
    <source>
        <dbReference type="EMBL" id="AYV45505.1"/>
    </source>
</evidence>
<gene>
    <name evidence="2" type="ORF">C1707_04165</name>
    <name evidence="3" type="ORF">CFHF_00175</name>
</gene>
<evidence type="ECO:0000259" key="1">
    <source>
        <dbReference type="PROSITE" id="PS51819"/>
    </source>
</evidence>
<reference evidence="2 5" key="2">
    <citation type="submission" date="2018-01" db="EMBL/GenBank/DDBJ databases">
        <title>Complete genome sequence of Caulobacter flavus RHGG3.</title>
        <authorList>
            <person name="Yang E."/>
        </authorList>
    </citation>
    <scope>NUCLEOTIDE SEQUENCE [LARGE SCALE GENOMIC DNA]</scope>
    <source>
        <strain evidence="2 5">RHGG3</strain>
    </source>
</reference>
<dbReference type="Gene3D" id="3.10.180.10">
    <property type="entry name" value="2,3-Dihydroxybiphenyl 1,2-Dioxygenase, domain 1"/>
    <property type="match status" value="1"/>
</dbReference>
<feature type="domain" description="VOC" evidence="1">
    <location>
        <begin position="6"/>
        <end position="113"/>
    </location>
</feature>
<dbReference type="Proteomes" id="UP000281192">
    <property type="component" value="Chromosome"/>
</dbReference>
<dbReference type="PANTHER" id="PTHR33993">
    <property type="entry name" value="GLYOXALASE-RELATED"/>
    <property type="match status" value="1"/>
</dbReference>
<evidence type="ECO:0000313" key="4">
    <source>
        <dbReference type="Proteomes" id="UP000234483"/>
    </source>
</evidence>
<name>A0A2N5D7F6_9CAUL</name>
<proteinExistence type="predicted"/>
<dbReference type="AlphaFoldDB" id="A0A2N5D7F6"/>
<dbReference type="RefSeq" id="WP_101711019.1">
    <property type="nucleotide sequence ID" value="NZ_CP026100.1"/>
</dbReference>
<organism evidence="3 4">
    <name type="scientific">Caulobacter flavus</name>
    <dbReference type="NCBI Taxonomy" id="1679497"/>
    <lineage>
        <taxon>Bacteria</taxon>
        <taxon>Pseudomonadati</taxon>
        <taxon>Pseudomonadota</taxon>
        <taxon>Alphaproteobacteria</taxon>
        <taxon>Caulobacterales</taxon>
        <taxon>Caulobacteraceae</taxon>
        <taxon>Caulobacter</taxon>
    </lineage>
</organism>
<keyword evidence="5" id="KW-1185">Reference proteome</keyword>
<dbReference type="EMBL" id="PJRQ01000001">
    <property type="protein sequence ID" value="PLR21987.1"/>
    <property type="molecule type" value="Genomic_DNA"/>
</dbReference>
<evidence type="ECO:0000313" key="3">
    <source>
        <dbReference type="EMBL" id="PLR21987.1"/>
    </source>
</evidence>
<dbReference type="InterPro" id="IPR052164">
    <property type="entry name" value="Anthracycline_SecMetBiosynth"/>
</dbReference>
<sequence length="117" mass="12556">MREDGKIDYIEWAGGELPATKAFYAAAFGWSFTDYGPGYTAFEGQGADGGFVGDVTEEPAKPLVILYAHDLEAMEAKVTAAGGVIVKPIFEFPGGRRFHFIDPAGNELAVWSATGFE</sequence>
<dbReference type="EMBL" id="CP026100">
    <property type="protein sequence ID" value="AYV45505.1"/>
    <property type="molecule type" value="Genomic_DNA"/>
</dbReference>
<dbReference type="Proteomes" id="UP000234483">
    <property type="component" value="Unassembled WGS sequence"/>
</dbReference>
<dbReference type="PROSITE" id="PS51819">
    <property type="entry name" value="VOC"/>
    <property type="match status" value="1"/>
</dbReference>
<evidence type="ECO:0000313" key="5">
    <source>
        <dbReference type="Proteomes" id="UP000281192"/>
    </source>
</evidence>
<dbReference type="InterPro" id="IPR029068">
    <property type="entry name" value="Glyas_Bleomycin-R_OHBP_Dase"/>
</dbReference>
<dbReference type="InterPro" id="IPR004360">
    <property type="entry name" value="Glyas_Fos-R_dOase_dom"/>
</dbReference>
<dbReference type="KEGG" id="cfh:C1707_04165"/>
<dbReference type="PANTHER" id="PTHR33993:SF1">
    <property type="entry name" value="GLYOXALASE FAMILY PROTEIN"/>
    <property type="match status" value="1"/>
</dbReference>
<reference evidence="3 4" key="1">
    <citation type="submission" date="2017-12" db="EMBL/GenBank/DDBJ databases">
        <title>The genome sequence of Caulobacter flavus CGMCC1 15093.</title>
        <authorList>
            <person name="Gao J."/>
            <person name="Mao X."/>
            <person name="Sun J."/>
        </authorList>
    </citation>
    <scope>NUCLEOTIDE SEQUENCE [LARGE SCALE GENOMIC DNA]</scope>
    <source>
        <strain evidence="3 4">CGMCC1 15093</strain>
    </source>
</reference>
<dbReference type="OrthoDB" id="9792323at2"/>
<accession>A0A2N5D7F6</accession>
<dbReference type="Pfam" id="PF00903">
    <property type="entry name" value="Glyoxalase"/>
    <property type="match status" value="1"/>
</dbReference>
<protein>
    <submittedName>
        <fullName evidence="3">Glyoxalase family protein</fullName>
    </submittedName>
</protein>
<dbReference type="CDD" id="cd07247">
    <property type="entry name" value="SgaA_N_like"/>
    <property type="match status" value="1"/>
</dbReference>
<dbReference type="SUPFAM" id="SSF54593">
    <property type="entry name" value="Glyoxalase/Bleomycin resistance protein/Dihydroxybiphenyl dioxygenase"/>
    <property type="match status" value="1"/>
</dbReference>
<dbReference type="InterPro" id="IPR037523">
    <property type="entry name" value="VOC_core"/>
</dbReference>